<gene>
    <name evidence="2" type="ORF">ABT39_MTgene2627</name>
</gene>
<keyword evidence="1" id="KW-1133">Transmembrane helix</keyword>
<proteinExistence type="predicted"/>
<keyword evidence="1" id="KW-0472">Membrane</keyword>
<name>A0A101LUD7_PICGL</name>
<dbReference type="EMBL" id="LKAM01000018">
    <property type="protein sequence ID" value="KUM45525.1"/>
    <property type="molecule type" value="Genomic_DNA"/>
</dbReference>
<evidence type="ECO:0000256" key="1">
    <source>
        <dbReference type="SAM" id="Phobius"/>
    </source>
</evidence>
<evidence type="ECO:0000313" key="2">
    <source>
        <dbReference type="EMBL" id="KUM45525.1"/>
    </source>
</evidence>
<protein>
    <submittedName>
        <fullName evidence="2">Uncharacterized protein</fullName>
    </submittedName>
</protein>
<keyword evidence="2" id="KW-0496">Mitochondrion</keyword>
<reference evidence="2" key="1">
    <citation type="journal article" date="2015" name="Genome Biol. Evol.">
        <title>Organellar Genomes of White Spruce (Picea glauca): Assembly and Annotation.</title>
        <authorList>
            <person name="Jackman S.D."/>
            <person name="Warren R.L."/>
            <person name="Gibb E.A."/>
            <person name="Vandervalk B.P."/>
            <person name="Mohamadi H."/>
            <person name="Chu J."/>
            <person name="Raymond A."/>
            <person name="Pleasance S."/>
            <person name="Coope R."/>
            <person name="Wildung M.R."/>
            <person name="Ritland C.E."/>
            <person name="Bousquet J."/>
            <person name="Jones S.J."/>
            <person name="Bohlmann J."/>
            <person name="Birol I."/>
        </authorList>
    </citation>
    <scope>NUCLEOTIDE SEQUENCE [LARGE SCALE GENOMIC DNA]</scope>
    <source>
        <tissue evidence="2">Flushing bud</tissue>
    </source>
</reference>
<feature type="transmembrane region" description="Helical" evidence="1">
    <location>
        <begin position="71"/>
        <end position="91"/>
    </location>
</feature>
<geneLocation type="mitochondrion" evidence="2"/>
<comment type="caution">
    <text evidence="2">The sequence shown here is derived from an EMBL/GenBank/DDBJ whole genome shotgun (WGS) entry which is preliminary data.</text>
</comment>
<keyword evidence="1" id="KW-0812">Transmembrane</keyword>
<accession>A0A101LUD7</accession>
<sequence length="101" mass="12039">MRTACIEHLAQLTNTSLVAIKLKYGKKLDRSTVPFISDKKIDKIFAKLRVNYEKKKRKFMEAKLLDREVNFPWNSVIFFQFIVYPFGFLLIKWDFICSIDQ</sequence>
<organism evidence="2">
    <name type="scientific">Picea glauca</name>
    <name type="common">White spruce</name>
    <name type="synonym">Pinus glauca</name>
    <dbReference type="NCBI Taxonomy" id="3330"/>
    <lineage>
        <taxon>Eukaryota</taxon>
        <taxon>Viridiplantae</taxon>
        <taxon>Streptophyta</taxon>
        <taxon>Embryophyta</taxon>
        <taxon>Tracheophyta</taxon>
        <taxon>Spermatophyta</taxon>
        <taxon>Pinopsida</taxon>
        <taxon>Pinidae</taxon>
        <taxon>Conifers I</taxon>
        <taxon>Pinales</taxon>
        <taxon>Pinaceae</taxon>
        <taxon>Picea</taxon>
    </lineage>
</organism>
<dbReference type="AlphaFoldDB" id="A0A101LUD7"/>